<dbReference type="Proteomes" id="UP000051181">
    <property type="component" value="Unassembled WGS sequence"/>
</dbReference>
<dbReference type="PATRIC" id="fig|913848.6.peg.1492"/>
<keyword evidence="7 11" id="KW-0520">NAD</keyword>
<organism evidence="13 14">
    <name type="scientific">Loigolactobacillus coryniformis subsp. coryniformis KCTC 3167 = DSM 20001</name>
    <dbReference type="NCBI Taxonomy" id="913848"/>
    <lineage>
        <taxon>Bacteria</taxon>
        <taxon>Bacillati</taxon>
        <taxon>Bacillota</taxon>
        <taxon>Bacilli</taxon>
        <taxon>Lactobacillales</taxon>
        <taxon>Lactobacillaceae</taxon>
        <taxon>Loigolactobacillus</taxon>
    </lineage>
</organism>
<dbReference type="Pfam" id="PF01370">
    <property type="entry name" value="Epimerase"/>
    <property type="match status" value="1"/>
</dbReference>
<evidence type="ECO:0000256" key="11">
    <source>
        <dbReference type="RuleBase" id="RU366046"/>
    </source>
</evidence>
<dbReference type="eggNOG" id="COG1087">
    <property type="taxonomic scope" value="Bacteria"/>
</dbReference>
<evidence type="ECO:0000256" key="7">
    <source>
        <dbReference type="ARBA" id="ARBA00023027"/>
    </source>
</evidence>
<evidence type="ECO:0000256" key="9">
    <source>
        <dbReference type="ARBA" id="ARBA00023235"/>
    </source>
</evidence>
<dbReference type="InterPro" id="IPR036291">
    <property type="entry name" value="NAD(P)-bd_dom_sf"/>
</dbReference>
<dbReference type="CDD" id="cd05247">
    <property type="entry name" value="UDP_G4E_1_SDR_e"/>
    <property type="match status" value="1"/>
</dbReference>
<keyword evidence="8" id="KW-0299">Galactose metabolism</keyword>
<dbReference type="RefSeq" id="WP_003678594.1">
    <property type="nucleotide sequence ID" value="NZ_AZCN01000039.1"/>
</dbReference>
<keyword evidence="9 11" id="KW-0413">Isomerase</keyword>
<evidence type="ECO:0000256" key="2">
    <source>
        <dbReference type="ARBA" id="ARBA00001911"/>
    </source>
</evidence>
<dbReference type="InterPro" id="IPR005886">
    <property type="entry name" value="UDP_G4E"/>
</dbReference>
<dbReference type="Gene3D" id="3.40.50.720">
    <property type="entry name" value="NAD(P)-binding Rossmann-like Domain"/>
    <property type="match status" value="1"/>
</dbReference>
<keyword evidence="10 11" id="KW-0119">Carbohydrate metabolism</keyword>
<sequence length="330" mass="36471">MAILVAGGAGYIGSHMVDRLIEKGQDVVVVDNLSTGHKAAIHEKARFYQGDTRDKAFLTSVFEKEKIDGVIHMDAFSLVGESMTDPLKYFDNNIYGMIVLLEVMKEQGVKYMVFSSTAATYGEPENELIAESDKQEPINPYGESKLAMERMIRWADEAYGIKFVALRYFNAAGAKADGSIGEDHHPETHLIPIILQVAAGQRDELQIFGDDYKTPDGTNVRDYVHVLDLADAHMLALEYLQAGNPSQAFNLGSSTGFSNKQMLEAARKVTGKAIPAKIAPRRGGDPDSLVADSQKARKVLGWQPQYDDVEDIIRTAWAWKQSHPQGYGDK</sequence>
<evidence type="ECO:0000256" key="1">
    <source>
        <dbReference type="ARBA" id="ARBA00000083"/>
    </source>
</evidence>
<evidence type="ECO:0000256" key="8">
    <source>
        <dbReference type="ARBA" id="ARBA00023144"/>
    </source>
</evidence>
<evidence type="ECO:0000313" key="13">
    <source>
        <dbReference type="EMBL" id="KRK15946.1"/>
    </source>
</evidence>
<dbReference type="NCBIfam" id="TIGR01179">
    <property type="entry name" value="galE"/>
    <property type="match status" value="1"/>
</dbReference>
<evidence type="ECO:0000256" key="10">
    <source>
        <dbReference type="ARBA" id="ARBA00023277"/>
    </source>
</evidence>
<dbReference type="AlphaFoldDB" id="A0A0R1F9Q2"/>
<accession>A0A0R1F9Q2</accession>
<proteinExistence type="inferred from homology"/>
<dbReference type="InterPro" id="IPR001509">
    <property type="entry name" value="Epimerase_deHydtase"/>
</dbReference>
<dbReference type="PANTHER" id="PTHR43725">
    <property type="entry name" value="UDP-GLUCOSE 4-EPIMERASE"/>
    <property type="match status" value="1"/>
</dbReference>
<dbReference type="EMBL" id="AZCN01000039">
    <property type="protein sequence ID" value="KRK15946.1"/>
    <property type="molecule type" value="Genomic_DNA"/>
</dbReference>
<reference evidence="13 14" key="1">
    <citation type="journal article" date="2015" name="Genome Announc.">
        <title>Expanding the biotechnology potential of lactobacilli through comparative genomics of 213 strains and associated genera.</title>
        <authorList>
            <person name="Sun Z."/>
            <person name="Harris H.M."/>
            <person name="McCann A."/>
            <person name="Guo C."/>
            <person name="Argimon S."/>
            <person name="Zhang W."/>
            <person name="Yang X."/>
            <person name="Jeffery I.B."/>
            <person name="Cooney J.C."/>
            <person name="Kagawa T.F."/>
            <person name="Liu W."/>
            <person name="Song Y."/>
            <person name="Salvetti E."/>
            <person name="Wrobel A."/>
            <person name="Rasinkangas P."/>
            <person name="Parkhill J."/>
            <person name="Rea M.C."/>
            <person name="O'Sullivan O."/>
            <person name="Ritari J."/>
            <person name="Douillard F.P."/>
            <person name="Paul Ross R."/>
            <person name="Yang R."/>
            <person name="Briner A.E."/>
            <person name="Felis G.E."/>
            <person name="de Vos W.M."/>
            <person name="Barrangou R."/>
            <person name="Klaenhammer T.R."/>
            <person name="Caufield P.W."/>
            <person name="Cui Y."/>
            <person name="Zhang H."/>
            <person name="O'Toole P.W."/>
        </authorList>
    </citation>
    <scope>NUCLEOTIDE SEQUENCE [LARGE SCALE GENOMIC DNA]</scope>
    <source>
        <strain evidence="13 14">DSM 20001</strain>
    </source>
</reference>
<protein>
    <recommendedName>
        <fullName evidence="6 11">UDP-glucose 4-epimerase</fullName>
        <ecNumber evidence="5 11">5.1.3.2</ecNumber>
    </recommendedName>
</protein>
<comment type="caution">
    <text evidence="13">The sequence shown here is derived from an EMBL/GenBank/DDBJ whole genome shotgun (WGS) entry which is preliminary data.</text>
</comment>
<dbReference type="GO" id="GO:0033499">
    <property type="term" value="P:galactose catabolic process via UDP-galactose, Leloir pathway"/>
    <property type="evidence" value="ECO:0007669"/>
    <property type="project" value="TreeGrafter"/>
</dbReference>
<evidence type="ECO:0000256" key="4">
    <source>
        <dbReference type="ARBA" id="ARBA00007637"/>
    </source>
</evidence>
<dbReference type="EC" id="5.1.3.2" evidence="5 11"/>
<evidence type="ECO:0000256" key="6">
    <source>
        <dbReference type="ARBA" id="ARBA00018569"/>
    </source>
</evidence>
<name>A0A0R1F9Q2_9LACO</name>
<feature type="domain" description="NAD-dependent epimerase/dehydratase" evidence="12">
    <location>
        <begin position="3"/>
        <end position="252"/>
    </location>
</feature>
<dbReference type="PANTHER" id="PTHR43725:SF53">
    <property type="entry name" value="UDP-ARABINOSE 4-EPIMERASE 1"/>
    <property type="match status" value="1"/>
</dbReference>
<comment type="subunit">
    <text evidence="11">Homodimer.</text>
</comment>
<evidence type="ECO:0000259" key="12">
    <source>
        <dbReference type="Pfam" id="PF01370"/>
    </source>
</evidence>
<evidence type="ECO:0000256" key="5">
    <source>
        <dbReference type="ARBA" id="ARBA00013189"/>
    </source>
</evidence>
<evidence type="ECO:0000256" key="3">
    <source>
        <dbReference type="ARBA" id="ARBA00004947"/>
    </source>
</evidence>
<comment type="cofactor">
    <cofactor evidence="2 11">
        <name>NAD(+)</name>
        <dbReference type="ChEBI" id="CHEBI:57540"/>
    </cofactor>
</comment>
<gene>
    <name evidence="13" type="ORF">FD22_GL001453</name>
</gene>
<dbReference type="GeneID" id="65916012"/>
<comment type="catalytic activity">
    <reaction evidence="1 11">
        <text>UDP-alpha-D-glucose = UDP-alpha-D-galactose</text>
        <dbReference type="Rhea" id="RHEA:22168"/>
        <dbReference type="ChEBI" id="CHEBI:58885"/>
        <dbReference type="ChEBI" id="CHEBI:66914"/>
        <dbReference type="EC" id="5.1.3.2"/>
    </reaction>
</comment>
<dbReference type="Gene3D" id="3.90.25.10">
    <property type="entry name" value="UDP-galactose 4-epimerase, domain 1"/>
    <property type="match status" value="1"/>
</dbReference>
<comment type="similarity">
    <text evidence="4 11">Belongs to the NAD(P)-dependent epimerase/dehydratase family.</text>
</comment>
<dbReference type="GO" id="GO:0003978">
    <property type="term" value="F:UDP-glucose 4-epimerase activity"/>
    <property type="evidence" value="ECO:0007669"/>
    <property type="project" value="UniProtKB-UniRule"/>
</dbReference>
<evidence type="ECO:0000313" key="14">
    <source>
        <dbReference type="Proteomes" id="UP000051181"/>
    </source>
</evidence>
<dbReference type="UniPathway" id="UPA00214"/>
<comment type="pathway">
    <text evidence="3 11">Carbohydrate metabolism; galactose metabolism.</text>
</comment>
<dbReference type="SUPFAM" id="SSF51735">
    <property type="entry name" value="NAD(P)-binding Rossmann-fold domains"/>
    <property type="match status" value="1"/>
</dbReference>